<gene>
    <name evidence="1" type="ORF">GCM10017790_21320</name>
</gene>
<protein>
    <submittedName>
        <fullName evidence="1">Uncharacterized protein</fullName>
    </submittedName>
</protein>
<reference evidence="2" key="1">
    <citation type="journal article" date="2019" name="Int. J. Syst. Evol. Microbiol.">
        <title>The Global Catalogue of Microorganisms (GCM) 10K type strain sequencing project: providing services to taxonomists for standard genome sequencing and annotation.</title>
        <authorList>
            <consortium name="The Broad Institute Genomics Platform"/>
            <consortium name="The Broad Institute Genome Sequencing Center for Infectious Disease"/>
            <person name="Wu L."/>
            <person name="Ma J."/>
        </authorList>
    </citation>
    <scope>NUCLEOTIDE SEQUENCE [LARGE SCALE GENOMIC DNA]</scope>
    <source>
        <strain evidence="2">CGMCC 4.7683</strain>
    </source>
</reference>
<evidence type="ECO:0000313" key="1">
    <source>
        <dbReference type="EMBL" id="GHH11266.1"/>
    </source>
</evidence>
<comment type="caution">
    <text evidence="1">The sequence shown here is derived from an EMBL/GenBank/DDBJ whole genome shotgun (WGS) entry which is preliminary data.</text>
</comment>
<organism evidence="1 2">
    <name type="scientific">Amycolatopsis oliviviridis</name>
    <dbReference type="NCBI Taxonomy" id="1471590"/>
    <lineage>
        <taxon>Bacteria</taxon>
        <taxon>Bacillati</taxon>
        <taxon>Actinomycetota</taxon>
        <taxon>Actinomycetes</taxon>
        <taxon>Pseudonocardiales</taxon>
        <taxon>Pseudonocardiaceae</taxon>
        <taxon>Amycolatopsis</taxon>
    </lineage>
</organism>
<keyword evidence="2" id="KW-1185">Reference proteome</keyword>
<name>A0ABQ3LBK0_9PSEU</name>
<proteinExistence type="predicted"/>
<dbReference type="EMBL" id="BNAY01000002">
    <property type="protein sequence ID" value="GHH11266.1"/>
    <property type="molecule type" value="Genomic_DNA"/>
</dbReference>
<dbReference type="Proteomes" id="UP000635387">
    <property type="component" value="Unassembled WGS sequence"/>
</dbReference>
<sequence>MARTRERAARESFVPLVNVPAPLFVPGWAVSEVSLLRLLLPPEPAKGSSPRYRLCNESDIAAITSPNRGNAVSRRLSSEWVAPGSGTSPLGPGRLPGVAIAWCYPEARADHLRRNA</sequence>
<evidence type="ECO:0000313" key="2">
    <source>
        <dbReference type="Proteomes" id="UP000635387"/>
    </source>
</evidence>
<accession>A0ABQ3LBK0</accession>